<dbReference type="Gene3D" id="1.10.8.10">
    <property type="entry name" value="DNA helicase RuvA subunit, C-terminal domain"/>
    <property type="match status" value="1"/>
</dbReference>
<dbReference type="InterPro" id="IPR029063">
    <property type="entry name" value="SAM-dependent_MTases_sf"/>
</dbReference>
<dbReference type="Pfam" id="PF05175">
    <property type="entry name" value="MTS"/>
    <property type="match status" value="1"/>
</dbReference>
<evidence type="ECO:0000313" key="5">
    <source>
        <dbReference type="Proteomes" id="UP001319861"/>
    </source>
</evidence>
<dbReference type="EMBL" id="AP024525">
    <property type="protein sequence ID" value="BCT76688.1"/>
    <property type="molecule type" value="Genomic_DNA"/>
</dbReference>
<organism evidence="4 5">
    <name type="scientific">Sinomonas cyclohexanicum</name>
    <name type="common">Corynebacterium cyclohexanicum</name>
    <dbReference type="NCBI Taxonomy" id="322009"/>
    <lineage>
        <taxon>Bacteria</taxon>
        <taxon>Bacillati</taxon>
        <taxon>Actinomycetota</taxon>
        <taxon>Actinomycetes</taxon>
        <taxon>Micrococcales</taxon>
        <taxon>Micrococcaceae</taxon>
        <taxon>Sinomonas</taxon>
    </lineage>
</organism>
<dbReference type="PANTHER" id="PTHR18895">
    <property type="entry name" value="HEMK METHYLTRANSFERASE"/>
    <property type="match status" value="1"/>
</dbReference>
<dbReference type="PROSITE" id="PS00092">
    <property type="entry name" value="N6_MTASE"/>
    <property type="match status" value="1"/>
</dbReference>
<keyword evidence="4" id="KW-0808">Transferase</keyword>
<keyword evidence="4" id="KW-0489">Methyltransferase</keyword>
<dbReference type="Pfam" id="PF17827">
    <property type="entry name" value="PrmC_N"/>
    <property type="match status" value="1"/>
</dbReference>
<name>A0ABN6FLK2_SINCY</name>
<reference evidence="4 5" key="1">
    <citation type="journal article" date="2021" name="J. Biosci. Bioeng.">
        <title>Identification and characterization of a chc gene cluster responsible for the aromatization pathway of cyclohexanecarboxylate degradation in Sinomonas cyclohexanicum ATCC 51369.</title>
        <authorList>
            <person name="Yamamoto T."/>
            <person name="Hasegawa Y."/>
            <person name="Lau P.C.K."/>
            <person name="Iwaki H."/>
        </authorList>
    </citation>
    <scope>NUCLEOTIDE SEQUENCE [LARGE SCALE GENOMIC DNA]</scope>
    <source>
        <strain evidence="4 5">ATCC 51369</strain>
    </source>
</reference>
<evidence type="ECO:0000259" key="2">
    <source>
        <dbReference type="Pfam" id="PF05175"/>
    </source>
</evidence>
<dbReference type="SUPFAM" id="SSF53335">
    <property type="entry name" value="S-adenosyl-L-methionine-dependent methyltransferases"/>
    <property type="match status" value="1"/>
</dbReference>
<gene>
    <name evidence="4" type="primary">prmC</name>
    <name evidence="4" type="ORF">SCMU_25300</name>
</gene>
<proteinExistence type="predicted"/>
<accession>A0ABN6FLK2</accession>
<sequence length="343" mass="35111">MSAPAGPGPEAPRPEDLGTALRRAAAVLAEAGCPSPRVDAEILAEHVLARDPSSPLGGGGLGRLRALAITGATAPEGFADAFWELVAERGRRVPLQHLTGTAHFRHLTLAVGPGVFVPRPETEGVVQVALDWIAEHFPGAVAGPGSDTAHDAGHPPSAAGSPRAPRARRAAGPVVVDLGTGSGAIAASIAQEVPGAVVHAVELSELAHAWAARNAALPEVGGRVHLALGDLRTAFRELDGTVDVVVSNPPYIPPEMVPREPEAALHDPEMALYGGADGGLELPLAAAVTAARLLRPGGFFVMEHAEVQAARIAELLAADPAWSGVRSHEDLNGLPRATSAVRA</sequence>
<feature type="domain" description="Release factor glutamine methyltransferase N-terminal" evidence="3">
    <location>
        <begin position="20"/>
        <end position="100"/>
    </location>
</feature>
<evidence type="ECO:0000259" key="3">
    <source>
        <dbReference type="Pfam" id="PF17827"/>
    </source>
</evidence>
<dbReference type="InterPro" id="IPR040758">
    <property type="entry name" value="PrmC_N"/>
</dbReference>
<evidence type="ECO:0000313" key="4">
    <source>
        <dbReference type="EMBL" id="BCT76688.1"/>
    </source>
</evidence>
<dbReference type="RefSeq" id="WP_229229478.1">
    <property type="nucleotide sequence ID" value="NZ_AP024525.1"/>
</dbReference>
<dbReference type="Proteomes" id="UP001319861">
    <property type="component" value="Chromosome"/>
</dbReference>
<protein>
    <submittedName>
        <fullName evidence="4">Release factor glutamine methyltransferase</fullName>
    </submittedName>
</protein>
<dbReference type="InterPro" id="IPR007848">
    <property type="entry name" value="Small_mtfrase_dom"/>
</dbReference>
<evidence type="ECO:0000256" key="1">
    <source>
        <dbReference type="SAM" id="MobiDB-lite"/>
    </source>
</evidence>
<dbReference type="GO" id="GO:0032259">
    <property type="term" value="P:methylation"/>
    <property type="evidence" value="ECO:0007669"/>
    <property type="project" value="UniProtKB-KW"/>
</dbReference>
<feature type="region of interest" description="Disordered" evidence="1">
    <location>
        <begin position="141"/>
        <end position="170"/>
    </location>
</feature>
<feature type="domain" description="Methyltransferase small" evidence="2">
    <location>
        <begin position="174"/>
        <end position="251"/>
    </location>
</feature>
<dbReference type="Gene3D" id="3.40.50.150">
    <property type="entry name" value="Vaccinia Virus protein VP39"/>
    <property type="match status" value="1"/>
</dbReference>
<feature type="compositionally biased region" description="Low complexity" evidence="1">
    <location>
        <begin position="155"/>
        <end position="164"/>
    </location>
</feature>
<dbReference type="CDD" id="cd02440">
    <property type="entry name" value="AdoMet_MTases"/>
    <property type="match status" value="1"/>
</dbReference>
<dbReference type="InterPro" id="IPR002052">
    <property type="entry name" value="DNA_methylase_N6_adenine_CS"/>
</dbReference>
<dbReference type="PANTHER" id="PTHR18895:SF74">
    <property type="entry name" value="MTRF1L RELEASE FACTOR GLUTAMINE METHYLTRANSFERASE"/>
    <property type="match status" value="1"/>
</dbReference>
<dbReference type="InterPro" id="IPR050320">
    <property type="entry name" value="N5-glutamine_MTase"/>
</dbReference>
<dbReference type="GO" id="GO:0008168">
    <property type="term" value="F:methyltransferase activity"/>
    <property type="evidence" value="ECO:0007669"/>
    <property type="project" value="UniProtKB-KW"/>
</dbReference>
<keyword evidence="5" id="KW-1185">Reference proteome</keyword>